<dbReference type="EMBL" id="JAEOAH010000013">
    <property type="protein sequence ID" value="MBK3495332.1"/>
    <property type="molecule type" value="Genomic_DNA"/>
</dbReference>
<comment type="caution">
    <text evidence="2">The sequence shown here is derived from an EMBL/GenBank/DDBJ whole genome shotgun (WGS) entry which is preliminary data.</text>
</comment>
<dbReference type="SUPFAM" id="SSF53187">
    <property type="entry name" value="Zn-dependent exopeptidases"/>
    <property type="match status" value="1"/>
</dbReference>
<reference evidence="2 3" key="1">
    <citation type="submission" date="2020-12" db="EMBL/GenBank/DDBJ databases">
        <title>YIM B01967 draft genome.</title>
        <authorList>
            <person name="Yan X."/>
        </authorList>
    </citation>
    <scope>NUCLEOTIDE SEQUENCE [LARGE SCALE GENOMIC DNA]</scope>
    <source>
        <strain evidence="2 3">YIM B01967</strain>
    </source>
</reference>
<dbReference type="InterPro" id="IPR002508">
    <property type="entry name" value="MurNAc-LAA_cat"/>
</dbReference>
<dbReference type="PANTHER" id="PTHR30404:SF8">
    <property type="entry name" value="AUTOLYSIN PH-RELATED"/>
    <property type="match status" value="1"/>
</dbReference>
<dbReference type="CDD" id="cd02696">
    <property type="entry name" value="MurNAc-LAA"/>
    <property type="match status" value="1"/>
</dbReference>
<dbReference type="Gene3D" id="3.40.630.40">
    <property type="entry name" value="Zn-dependent exopeptidases"/>
    <property type="match status" value="1"/>
</dbReference>
<evidence type="ECO:0000313" key="2">
    <source>
        <dbReference type="EMBL" id="MBK3495332.1"/>
    </source>
</evidence>
<proteinExistence type="predicted"/>
<dbReference type="PANTHER" id="PTHR30404">
    <property type="entry name" value="N-ACETYLMURAMOYL-L-ALANINE AMIDASE"/>
    <property type="match status" value="1"/>
</dbReference>
<dbReference type="InterPro" id="IPR044081">
    <property type="entry name" value="DUF5776"/>
</dbReference>
<evidence type="ECO:0000313" key="3">
    <source>
        <dbReference type="Proteomes" id="UP000618943"/>
    </source>
</evidence>
<gene>
    <name evidence="2" type="ORF">JFL43_10820</name>
</gene>
<evidence type="ECO:0000259" key="1">
    <source>
        <dbReference type="SMART" id="SM00646"/>
    </source>
</evidence>
<organism evidence="2 3">
    <name type="scientific">Viridibacillus soli</name>
    <dbReference type="NCBI Taxonomy" id="2798301"/>
    <lineage>
        <taxon>Bacteria</taxon>
        <taxon>Bacillati</taxon>
        <taxon>Bacillota</taxon>
        <taxon>Bacilli</taxon>
        <taxon>Bacillales</taxon>
        <taxon>Caryophanaceae</taxon>
        <taxon>Viridibacillus</taxon>
    </lineage>
</organism>
<sequence length="265" mass="29384">MTKTVAISGGHYGPCTGAKDIVDEVTEAWKIAKQVAKLLRAKGIAVHEFYDMVSKNQSTNLDRIVAFHNSKERDLDLSFHLNSTVRKTEGIGCETLYYDAVGLAKKITDAICVATGFKNRGAKERKELAFLRCTKKQAVLLEPFFVSSVEDVRIYKESFDSICEAIADAVADHLGVKVTTVSKPVSKPSTNNNEGYYKKGTGLYRIKKACLAYNGVVFGKSKKVQALKVNEKYTIVDIVKTSNAYRLKTKSGLYITAKKEYVEKV</sequence>
<dbReference type="Pfam" id="PF01520">
    <property type="entry name" value="Amidase_3"/>
    <property type="match status" value="1"/>
</dbReference>
<name>A0ABS1H7E1_9BACL</name>
<dbReference type="RefSeq" id="WP_200749076.1">
    <property type="nucleotide sequence ID" value="NZ_JAEOAH010000013.1"/>
</dbReference>
<dbReference type="Proteomes" id="UP000618943">
    <property type="component" value="Unassembled WGS sequence"/>
</dbReference>
<accession>A0ABS1H7E1</accession>
<dbReference type="SMART" id="SM00646">
    <property type="entry name" value="Ami_3"/>
    <property type="match status" value="1"/>
</dbReference>
<feature type="domain" description="MurNAc-LAA" evidence="1">
    <location>
        <begin position="65"/>
        <end position="171"/>
    </location>
</feature>
<protein>
    <submittedName>
        <fullName evidence="2">N-acetylmuramoyl-L-alanine amidase</fullName>
    </submittedName>
</protein>
<dbReference type="Pfam" id="PF19087">
    <property type="entry name" value="DUF5776"/>
    <property type="match status" value="1"/>
</dbReference>
<keyword evidence="3" id="KW-1185">Reference proteome</keyword>
<dbReference type="InterPro" id="IPR050695">
    <property type="entry name" value="N-acetylmuramoyl_amidase_3"/>
</dbReference>